<evidence type="ECO:0000256" key="2">
    <source>
        <dbReference type="ARBA" id="ARBA00023136"/>
    </source>
</evidence>
<organism evidence="5 6">
    <name type="scientific">Liparis tanakae</name>
    <name type="common">Tanaka's snailfish</name>
    <dbReference type="NCBI Taxonomy" id="230148"/>
    <lineage>
        <taxon>Eukaryota</taxon>
        <taxon>Metazoa</taxon>
        <taxon>Chordata</taxon>
        <taxon>Craniata</taxon>
        <taxon>Vertebrata</taxon>
        <taxon>Euteleostomi</taxon>
        <taxon>Actinopterygii</taxon>
        <taxon>Neopterygii</taxon>
        <taxon>Teleostei</taxon>
        <taxon>Neoteleostei</taxon>
        <taxon>Acanthomorphata</taxon>
        <taxon>Eupercaria</taxon>
        <taxon>Perciformes</taxon>
        <taxon>Cottioidei</taxon>
        <taxon>Cottales</taxon>
        <taxon>Liparidae</taxon>
        <taxon>Liparis</taxon>
    </lineage>
</organism>
<feature type="domain" description="PSI" evidence="4">
    <location>
        <begin position="67"/>
        <end position="111"/>
    </location>
</feature>
<dbReference type="Proteomes" id="UP000314294">
    <property type="component" value="Unassembled WGS sequence"/>
</dbReference>
<dbReference type="EMBL" id="SRLO01026256">
    <property type="protein sequence ID" value="TNN21719.1"/>
    <property type="molecule type" value="Genomic_DNA"/>
</dbReference>
<comment type="caution">
    <text evidence="5">The sequence shown here is derived from an EMBL/GenBank/DDBJ whole genome shotgun (WGS) entry which is preliminary data.</text>
</comment>
<evidence type="ECO:0000313" key="6">
    <source>
        <dbReference type="Proteomes" id="UP000314294"/>
    </source>
</evidence>
<reference evidence="5 6" key="1">
    <citation type="submission" date="2019-03" db="EMBL/GenBank/DDBJ databases">
        <title>First draft genome of Liparis tanakae, snailfish: a comprehensive survey of snailfish specific genes.</title>
        <authorList>
            <person name="Kim W."/>
            <person name="Song I."/>
            <person name="Jeong J.-H."/>
            <person name="Kim D."/>
            <person name="Kim S."/>
            <person name="Ryu S."/>
            <person name="Song J.Y."/>
            <person name="Lee S.K."/>
        </authorList>
    </citation>
    <scope>NUCLEOTIDE SEQUENCE [LARGE SCALE GENOMIC DNA]</scope>
    <source>
        <tissue evidence="5">Muscle</tissue>
    </source>
</reference>
<dbReference type="OrthoDB" id="10636131at2759"/>
<dbReference type="InterPro" id="IPR016201">
    <property type="entry name" value="PSI"/>
</dbReference>
<keyword evidence="2" id="KW-0472">Membrane</keyword>
<protein>
    <submittedName>
        <fullName evidence="5">Hepatocyte growth factor receptor</fullName>
    </submittedName>
</protein>
<name>A0A4Z2DZ40_9TELE</name>
<sequence length="132" mass="13771">MTSSYARLAPPPFQVLFSRFASPHVNIRLDSAPVSAAVALLGADGSAGAVLMATGNKITKIPLIGPGCGQLTTCTSCLLSSRVTECGWCAGRCSRAAQCPAPALWTQDYCTPVITKVTGQRHVITEPLHSLS</sequence>
<gene>
    <name evidence="5" type="primary">MET_3</name>
    <name evidence="5" type="ORF">EYF80_068169</name>
</gene>
<keyword evidence="5" id="KW-0675">Receptor</keyword>
<keyword evidence="3" id="KW-0325">Glycoprotein</keyword>
<dbReference type="Gene3D" id="3.30.1680.10">
    <property type="entry name" value="ligand-binding face of the semaphorins, domain 2"/>
    <property type="match status" value="1"/>
</dbReference>
<evidence type="ECO:0000256" key="3">
    <source>
        <dbReference type="ARBA" id="ARBA00023180"/>
    </source>
</evidence>
<proteinExistence type="predicted"/>
<dbReference type="Pfam" id="PF01437">
    <property type="entry name" value="PSI"/>
    <property type="match status" value="1"/>
</dbReference>
<comment type="subcellular location">
    <subcellularLocation>
        <location evidence="1">Membrane</location>
    </subcellularLocation>
</comment>
<evidence type="ECO:0000259" key="4">
    <source>
        <dbReference type="SMART" id="SM00423"/>
    </source>
</evidence>
<dbReference type="GO" id="GO:0016020">
    <property type="term" value="C:membrane"/>
    <property type="evidence" value="ECO:0007669"/>
    <property type="project" value="UniProtKB-SubCell"/>
</dbReference>
<evidence type="ECO:0000256" key="1">
    <source>
        <dbReference type="ARBA" id="ARBA00004370"/>
    </source>
</evidence>
<dbReference type="SUPFAM" id="SSF103575">
    <property type="entry name" value="Plexin repeat"/>
    <property type="match status" value="1"/>
</dbReference>
<dbReference type="InterPro" id="IPR002165">
    <property type="entry name" value="Plexin_repeat"/>
</dbReference>
<keyword evidence="6" id="KW-1185">Reference proteome</keyword>
<dbReference type="SMART" id="SM00423">
    <property type="entry name" value="PSI"/>
    <property type="match status" value="1"/>
</dbReference>
<accession>A0A4Z2DZ40</accession>
<dbReference type="AlphaFoldDB" id="A0A4Z2DZ40"/>
<evidence type="ECO:0000313" key="5">
    <source>
        <dbReference type="EMBL" id="TNN21719.1"/>
    </source>
</evidence>